<comment type="caution">
    <text evidence="6">The sequence shown here is derived from an EMBL/GenBank/DDBJ whole genome shotgun (WGS) entry which is preliminary data.</text>
</comment>
<evidence type="ECO:0000256" key="1">
    <source>
        <dbReference type="ARBA" id="ARBA00004308"/>
    </source>
</evidence>
<dbReference type="SUPFAM" id="SSF64356">
    <property type="entry name" value="SNARE-like"/>
    <property type="match status" value="1"/>
</dbReference>
<protein>
    <submittedName>
        <fullName evidence="6">Adaptor complexes medium subunit family-domain-containing protein</fullName>
    </submittedName>
</protein>
<dbReference type="InterPro" id="IPR050431">
    <property type="entry name" value="Adaptor_comp_med_subunit"/>
</dbReference>
<dbReference type="Proteomes" id="UP001367316">
    <property type="component" value="Unassembled WGS sequence"/>
</dbReference>
<feature type="domain" description="MHD" evidence="5">
    <location>
        <begin position="201"/>
        <end position="519"/>
    </location>
</feature>
<keyword evidence="7" id="KW-1185">Reference proteome</keyword>
<comment type="subcellular location">
    <subcellularLocation>
        <location evidence="1">Endomembrane system</location>
    </subcellularLocation>
</comment>
<evidence type="ECO:0000256" key="4">
    <source>
        <dbReference type="SAM" id="MobiDB-lite"/>
    </source>
</evidence>
<accession>A0ABR1NG95</accession>
<feature type="compositionally biased region" description="Low complexity" evidence="4">
    <location>
        <begin position="349"/>
        <end position="363"/>
    </location>
</feature>
<dbReference type="InterPro" id="IPR011012">
    <property type="entry name" value="Longin-like_dom_sf"/>
</dbReference>
<feature type="compositionally biased region" description="Low complexity" evidence="4">
    <location>
        <begin position="166"/>
        <end position="189"/>
    </location>
</feature>
<reference evidence="6 7" key="1">
    <citation type="submission" date="2024-04" db="EMBL/GenBank/DDBJ databases">
        <title>Phyllosticta paracitricarpa is synonymous to the EU quarantine fungus P. citricarpa based on phylogenomic analyses.</title>
        <authorList>
            <consortium name="Lawrence Berkeley National Laboratory"/>
            <person name="Van ingen-buijs V.A."/>
            <person name="Van westerhoven A.C."/>
            <person name="Haridas S."/>
            <person name="Skiadas P."/>
            <person name="Martin F."/>
            <person name="Groenewald J.Z."/>
            <person name="Crous P.W."/>
            <person name="Seidl M.F."/>
        </authorList>
    </citation>
    <scope>NUCLEOTIDE SEQUENCE [LARGE SCALE GENOMIC DNA]</scope>
    <source>
        <strain evidence="6 7">CBS 141358</strain>
    </source>
</reference>
<organism evidence="6 7">
    <name type="scientific">Phyllosticta paracitricarpa</name>
    <dbReference type="NCBI Taxonomy" id="2016321"/>
    <lineage>
        <taxon>Eukaryota</taxon>
        <taxon>Fungi</taxon>
        <taxon>Dikarya</taxon>
        <taxon>Ascomycota</taxon>
        <taxon>Pezizomycotina</taxon>
        <taxon>Dothideomycetes</taxon>
        <taxon>Dothideomycetes incertae sedis</taxon>
        <taxon>Botryosphaeriales</taxon>
        <taxon>Phyllostictaceae</taxon>
        <taxon>Phyllosticta</taxon>
    </lineage>
</organism>
<dbReference type="SUPFAM" id="SSF49447">
    <property type="entry name" value="Second domain of Mu2 adaptin subunit (ap50) of ap2 adaptor"/>
    <property type="match status" value="1"/>
</dbReference>
<dbReference type="PROSITE" id="PS51072">
    <property type="entry name" value="MHD"/>
    <property type="match status" value="1"/>
</dbReference>
<dbReference type="PANTHER" id="PTHR10529">
    <property type="entry name" value="AP COMPLEX SUBUNIT MU"/>
    <property type="match status" value="1"/>
</dbReference>
<dbReference type="CDD" id="cd14837">
    <property type="entry name" value="AP3_Mu_N"/>
    <property type="match status" value="1"/>
</dbReference>
<evidence type="ECO:0000259" key="5">
    <source>
        <dbReference type="PROSITE" id="PS51072"/>
    </source>
</evidence>
<dbReference type="Gene3D" id="2.60.40.1170">
    <property type="entry name" value="Mu homology domain, subdomain B"/>
    <property type="match status" value="2"/>
</dbReference>
<dbReference type="EMBL" id="JBBPBF010000007">
    <property type="protein sequence ID" value="KAK7613151.1"/>
    <property type="molecule type" value="Genomic_DNA"/>
</dbReference>
<dbReference type="Gene3D" id="3.30.450.60">
    <property type="match status" value="1"/>
</dbReference>
<dbReference type="InterPro" id="IPR036168">
    <property type="entry name" value="AP2_Mu_C_sf"/>
</dbReference>
<evidence type="ECO:0000313" key="6">
    <source>
        <dbReference type="EMBL" id="KAK7613151.1"/>
    </source>
</evidence>
<dbReference type="Pfam" id="PF00928">
    <property type="entry name" value="Adap_comp_sub"/>
    <property type="match status" value="1"/>
</dbReference>
<evidence type="ECO:0000313" key="7">
    <source>
        <dbReference type="Proteomes" id="UP001367316"/>
    </source>
</evidence>
<dbReference type="InterPro" id="IPR028565">
    <property type="entry name" value="MHD"/>
</dbReference>
<keyword evidence="3" id="KW-0472">Membrane</keyword>
<keyword evidence="2" id="KW-0813">Transport</keyword>
<feature type="region of interest" description="Disordered" evidence="4">
    <location>
        <begin position="463"/>
        <end position="534"/>
    </location>
</feature>
<proteinExistence type="predicted"/>
<evidence type="ECO:0000256" key="2">
    <source>
        <dbReference type="ARBA" id="ARBA00022448"/>
    </source>
</evidence>
<gene>
    <name evidence="6" type="ORF">JOL62DRAFT_497704</name>
</gene>
<feature type="region of interest" description="Disordered" evidence="4">
    <location>
        <begin position="347"/>
        <end position="372"/>
    </location>
</feature>
<evidence type="ECO:0000256" key="3">
    <source>
        <dbReference type="ARBA" id="ARBA00023136"/>
    </source>
</evidence>
<feature type="region of interest" description="Disordered" evidence="4">
    <location>
        <begin position="166"/>
        <end position="195"/>
    </location>
</feature>
<sequence length="595" mass="62836">MSQVEALYIFDEHNNLILEHVYCARPPSASVLLPLYLAHPDPRPSLIYLPSTNPPTLVHSIIQDRLLFLAPSSVDTEPLLVLEFLHRVADAIEDFLGSPLLASRIEAHYDVVAQLLGEMCDAGIIANTENNALRDAVEAPSFMKNLLGNVGLPRYCRSMLMSSSSTSPSLAGSSRSALTPPGTSPTTSPVPWRRTNVRHTSNELYVDLVETLSVTMSPSGRPLSAFANGSIAFTSKVSGVPDLILRLEAPGGVANVVSLPVFHPCVRLARWRERPGEMSFVPPDGRFVLAGYEVDLLGPDYLLNPANLKPGSSSATNLNIPATCEVKTSLGSLGAEFEVRLQLSSRFKSSGPSGGISSASSGRPGAGIGSRTGSGFGIGVGGHAGTSSAPQMSDVVVRVPLPRGVRNLSELRPSRGEVQYAPGDSSLEWRVPTKDVSALMQLGMGASATLRCSVVGALDEDEELDGGAGDNVLSVNRYDYDEGGSTSPMPAADVGYQTSSLDPTNGGSGNGSGGVSRTRSPDLDAKAEKKRRANRLLMPSSASLSFQVKGWLASGVKVESLNLDHRKSRGLGAGVTPYKGVKYLTASKDGVEVRC</sequence>
<name>A0ABR1NG95_9PEZI</name>